<dbReference type="EMBL" id="CP062983">
    <property type="protein sequence ID" value="QPC81357.1"/>
    <property type="molecule type" value="Genomic_DNA"/>
</dbReference>
<evidence type="ECO:0000259" key="2">
    <source>
        <dbReference type="PROSITE" id="PS50206"/>
    </source>
</evidence>
<feature type="transmembrane region" description="Helical" evidence="1">
    <location>
        <begin position="90"/>
        <end position="113"/>
    </location>
</feature>
<keyword evidence="1" id="KW-0812">Transmembrane</keyword>
<evidence type="ECO:0000256" key="1">
    <source>
        <dbReference type="SAM" id="Phobius"/>
    </source>
</evidence>
<dbReference type="InterPro" id="IPR001763">
    <property type="entry name" value="Rhodanese-like_dom"/>
</dbReference>
<evidence type="ECO:0000313" key="4">
    <source>
        <dbReference type="Proteomes" id="UP000594468"/>
    </source>
</evidence>
<dbReference type="KEGG" id="pmet:G4Y79_16855"/>
<keyword evidence="4" id="KW-1185">Reference proteome</keyword>
<feature type="transmembrane region" description="Helical" evidence="1">
    <location>
        <begin position="166"/>
        <end position="186"/>
    </location>
</feature>
<dbReference type="SMART" id="SM00450">
    <property type="entry name" value="RHOD"/>
    <property type="match status" value="1"/>
</dbReference>
<feature type="transmembrane region" description="Helical" evidence="1">
    <location>
        <begin position="125"/>
        <end position="146"/>
    </location>
</feature>
<keyword evidence="1" id="KW-0472">Membrane</keyword>
<feature type="transmembrane region" description="Helical" evidence="1">
    <location>
        <begin position="57"/>
        <end position="78"/>
    </location>
</feature>
<dbReference type="InterPro" id="IPR007272">
    <property type="entry name" value="Sulf_transp_TsuA/YedE"/>
</dbReference>
<feature type="domain" description="Rhodanese" evidence="2">
    <location>
        <begin position="268"/>
        <end position="352"/>
    </location>
</feature>
<name>A0A7S8IDA3_9CHLR</name>
<dbReference type="Pfam" id="PF04143">
    <property type="entry name" value="Sulf_transp"/>
    <property type="match status" value="1"/>
</dbReference>
<dbReference type="CDD" id="cd00158">
    <property type="entry name" value="RHOD"/>
    <property type="match status" value="1"/>
</dbReference>
<feature type="transmembrane region" description="Helical" evidence="1">
    <location>
        <begin position="206"/>
        <end position="223"/>
    </location>
</feature>
<dbReference type="AlphaFoldDB" id="A0A7S8IDA3"/>
<evidence type="ECO:0000313" key="3">
    <source>
        <dbReference type="EMBL" id="QPC81357.1"/>
    </source>
</evidence>
<dbReference type="RefSeq" id="WP_195169430.1">
    <property type="nucleotide sequence ID" value="NZ_CP062983.1"/>
</dbReference>
<accession>A0A7S8IDA3</accession>
<dbReference type="SUPFAM" id="SSF52821">
    <property type="entry name" value="Rhodanese/Cell cycle control phosphatase"/>
    <property type="match status" value="1"/>
</dbReference>
<keyword evidence="1" id="KW-1133">Transmembrane helix</keyword>
<dbReference type="Proteomes" id="UP000594468">
    <property type="component" value="Chromosome"/>
</dbReference>
<organism evidence="3 4">
    <name type="scientific">Phototrophicus methaneseepsis</name>
    <dbReference type="NCBI Taxonomy" id="2710758"/>
    <lineage>
        <taxon>Bacteria</taxon>
        <taxon>Bacillati</taxon>
        <taxon>Chloroflexota</taxon>
        <taxon>Candidatus Thermofontia</taxon>
        <taxon>Phototrophicales</taxon>
        <taxon>Phototrophicaceae</taxon>
        <taxon>Phototrophicus</taxon>
    </lineage>
</organism>
<proteinExistence type="predicted"/>
<reference evidence="3 4" key="1">
    <citation type="submission" date="2020-02" db="EMBL/GenBank/DDBJ databases">
        <authorList>
            <person name="Zheng R.K."/>
            <person name="Sun C.M."/>
        </authorList>
    </citation>
    <scope>NUCLEOTIDE SEQUENCE [LARGE SCALE GENOMIC DNA]</scope>
    <source>
        <strain evidence="4">rifampicinis</strain>
    </source>
</reference>
<feature type="transmembrane region" description="Helical" evidence="1">
    <location>
        <begin position="18"/>
        <end position="37"/>
    </location>
</feature>
<dbReference type="Pfam" id="PF00581">
    <property type="entry name" value="Rhodanese"/>
    <property type="match status" value="1"/>
</dbReference>
<gene>
    <name evidence="3" type="ORF">G4Y79_16855</name>
</gene>
<sequence>MAPFPLNLTELLGHWPSYIVYLVIGFAFGYVLEIAGFGNSSKLAAQFYFKEMTVLKVMFGAIIVAMVLIFGATGLGLLDYNLIYVNPTYLWPGIIGGLIMGFGFIIGGFCPGTSLVSAATAKLDGIMFVLGVFLGIFLFGETVGLYEDFWYSSYMGRFTLMDLFNTGVGPIVVVVVIAAILAFLGAEMAEKYIGKMPLAQFGRWRYSAAAGIIVLAFVVLFIGQPTNADKWARMADEQETRIENREIYIHPGEILHLMEDPKITVKMIDVRSETDYNIFHVLDAKHIPADQIQSYVGEFNLEPANTVFMLMSNDEETATEAWRTLIAESVPNVYVLEGGVNNWVSIFSDKEFVTSAQVPDHAADTLAFAFPSALGSRSPAADPNPDVYELEYESKVVLELKRGPASGGCG</sequence>
<dbReference type="Gene3D" id="3.40.250.10">
    <property type="entry name" value="Rhodanese-like domain"/>
    <property type="match status" value="1"/>
</dbReference>
<dbReference type="PROSITE" id="PS50206">
    <property type="entry name" value="RHODANESE_3"/>
    <property type="match status" value="1"/>
</dbReference>
<protein>
    <submittedName>
        <fullName evidence="3">YeeE/YedE family protein</fullName>
    </submittedName>
</protein>
<dbReference type="InterPro" id="IPR036873">
    <property type="entry name" value="Rhodanese-like_dom_sf"/>
</dbReference>